<dbReference type="Proteomes" id="UP001529510">
    <property type="component" value="Unassembled WGS sequence"/>
</dbReference>
<organism evidence="2 3">
    <name type="scientific">Cirrhinus mrigala</name>
    <name type="common">Mrigala</name>
    <dbReference type="NCBI Taxonomy" id="683832"/>
    <lineage>
        <taxon>Eukaryota</taxon>
        <taxon>Metazoa</taxon>
        <taxon>Chordata</taxon>
        <taxon>Craniata</taxon>
        <taxon>Vertebrata</taxon>
        <taxon>Euteleostomi</taxon>
        <taxon>Actinopterygii</taxon>
        <taxon>Neopterygii</taxon>
        <taxon>Teleostei</taxon>
        <taxon>Ostariophysi</taxon>
        <taxon>Cypriniformes</taxon>
        <taxon>Cyprinidae</taxon>
        <taxon>Labeoninae</taxon>
        <taxon>Labeonini</taxon>
        <taxon>Cirrhinus</taxon>
    </lineage>
</organism>
<dbReference type="InterPro" id="IPR016197">
    <property type="entry name" value="Chromo-like_dom_sf"/>
</dbReference>
<evidence type="ECO:0000313" key="3">
    <source>
        <dbReference type="Proteomes" id="UP001529510"/>
    </source>
</evidence>
<dbReference type="SUPFAM" id="SSF54160">
    <property type="entry name" value="Chromo domain-like"/>
    <property type="match status" value="1"/>
</dbReference>
<protein>
    <recommendedName>
        <fullName evidence="4">Chromo domain-containing protein</fullName>
    </recommendedName>
</protein>
<evidence type="ECO:0000256" key="1">
    <source>
        <dbReference type="SAM" id="MobiDB-lite"/>
    </source>
</evidence>
<feature type="compositionally biased region" description="Basic and acidic residues" evidence="1">
    <location>
        <begin position="108"/>
        <end position="128"/>
    </location>
</feature>
<keyword evidence="3" id="KW-1185">Reference proteome</keyword>
<dbReference type="Gene3D" id="2.40.50.40">
    <property type="match status" value="1"/>
</dbReference>
<accession>A0ABD0MUE9</accession>
<reference evidence="2 3" key="1">
    <citation type="submission" date="2024-05" db="EMBL/GenBank/DDBJ databases">
        <title>Genome sequencing and assembly of Indian major carp, Cirrhinus mrigala (Hamilton, 1822).</title>
        <authorList>
            <person name="Mohindra V."/>
            <person name="Chowdhury L.M."/>
            <person name="Lal K."/>
            <person name="Jena J.K."/>
        </authorList>
    </citation>
    <scope>NUCLEOTIDE SEQUENCE [LARGE SCALE GENOMIC DNA]</scope>
    <source>
        <strain evidence="2">CM1030</strain>
        <tissue evidence="2">Blood</tissue>
    </source>
</reference>
<dbReference type="AlphaFoldDB" id="A0ABD0MUE9"/>
<comment type="caution">
    <text evidence="2">The sequence shown here is derived from an EMBL/GenBank/DDBJ whole genome shotgun (WGS) entry which is preliminary data.</text>
</comment>
<evidence type="ECO:0008006" key="4">
    <source>
        <dbReference type="Google" id="ProtNLM"/>
    </source>
</evidence>
<feature type="region of interest" description="Disordered" evidence="1">
    <location>
        <begin position="100"/>
        <end position="135"/>
    </location>
</feature>
<name>A0ABD0MUE9_CIRMR</name>
<feature type="region of interest" description="Disordered" evidence="1">
    <location>
        <begin position="402"/>
        <end position="429"/>
    </location>
</feature>
<sequence>MRATTTLRHVTAAIPESCKVKAVFPESNQSSHSYLNEPSHVSKLGLQASRHVTAVLSKPRHITAVVPEPRHISSVIPVPRHVSSDLPEPREHLVWPPSLGNISSGLPEPHHGSADLPEPRHVTSDHPEFSSNPNQTHLNQLIKVLLGILETSRQVNSAGHRPSRNNLAEVAAEAAEPPAMAVPAPNPPEVVAEAAEPPKSTSFISVLVIVVAPIHEPSSCPVPAIEAVIELSARPITTMEAVYELSALSVVPTETSNKPTAFTASVLVTLSVPVSALSTLSWWPSTLPWWSAQAWWSPALSAPPWWAPGLSVLLWWPSASPTLLAPPWFPALLVLPQSPGPPHGPDPPPCPSWWKARRPIRRQGRTLQYLVDWEDYSPEERSRVDADDILDPNLVEEFHCDHLDRPAPRPRGRPQRQPPSCFRSRSQGGGSFPLRAIRGFHHWSFDYPHTTLPISPVPGTDT</sequence>
<gene>
    <name evidence="2" type="ORF">M9458_052329</name>
</gene>
<proteinExistence type="predicted"/>
<dbReference type="EMBL" id="JAMKFB020000189">
    <property type="protein sequence ID" value="KAL0152606.1"/>
    <property type="molecule type" value="Genomic_DNA"/>
</dbReference>
<evidence type="ECO:0000313" key="2">
    <source>
        <dbReference type="EMBL" id="KAL0152606.1"/>
    </source>
</evidence>